<proteinExistence type="predicted"/>
<name>A0A2J0T4N1_STEMA</name>
<accession>A0A2J0T4N1</accession>
<evidence type="ECO:0000313" key="3">
    <source>
        <dbReference type="Proteomes" id="UP000822271"/>
    </source>
</evidence>
<dbReference type="AlphaFoldDB" id="A0A2J0T4N1"/>
<evidence type="ECO:0000313" key="2">
    <source>
        <dbReference type="EMBL" id="MBA0312297.1"/>
    </source>
</evidence>
<organism evidence="2 3">
    <name type="scientific">Stenotrophomonas maltophilia</name>
    <name type="common">Pseudomonas maltophilia</name>
    <name type="synonym">Xanthomonas maltophilia</name>
    <dbReference type="NCBI Taxonomy" id="40324"/>
    <lineage>
        <taxon>Bacteria</taxon>
        <taxon>Pseudomonadati</taxon>
        <taxon>Pseudomonadota</taxon>
        <taxon>Gammaproteobacteria</taxon>
        <taxon>Lysobacterales</taxon>
        <taxon>Lysobacteraceae</taxon>
        <taxon>Stenotrophomonas</taxon>
        <taxon>Stenotrophomonas maltophilia group</taxon>
    </lineage>
</organism>
<dbReference type="EMBL" id="RAUE01000025">
    <property type="protein sequence ID" value="MBA0312297.1"/>
    <property type="molecule type" value="Genomic_DNA"/>
</dbReference>
<protein>
    <submittedName>
        <fullName evidence="2">Uncharacterized protein</fullName>
    </submittedName>
</protein>
<feature type="region of interest" description="Disordered" evidence="1">
    <location>
        <begin position="1"/>
        <end position="23"/>
    </location>
</feature>
<dbReference type="Proteomes" id="UP000822271">
    <property type="component" value="Unassembled WGS sequence"/>
</dbReference>
<comment type="caution">
    <text evidence="2">The sequence shown here is derived from an EMBL/GenBank/DDBJ whole genome shotgun (WGS) entry which is preliminary data.</text>
</comment>
<sequence>MDAAAKPPWMGLRRLPQPDPPRQSSECQLLLLLLLRPLLRRVQGAALQINPYSCGSRVMWMSVGVDSGMFRSARICSRLKYRSLRVA</sequence>
<evidence type="ECO:0000256" key="1">
    <source>
        <dbReference type="SAM" id="MobiDB-lite"/>
    </source>
</evidence>
<reference evidence="2" key="1">
    <citation type="submission" date="2018-09" db="EMBL/GenBank/DDBJ databases">
        <authorList>
            <person name="Groschel M."/>
            <person name="Kohl T."/>
            <person name="Conchillo-Sole O."/>
            <person name="Mamat U."/>
            <person name="Yero D."/>
            <person name="Niemann S."/>
            <person name="Daura X."/>
            <person name="Gibert I."/>
        </authorList>
    </citation>
    <scope>NUCLEOTIDE SEQUENCE</scope>
    <source>
        <strain evidence="2">OG156</strain>
    </source>
</reference>
<gene>
    <name evidence="2" type="ORF">D7Y33_14985</name>
</gene>
<reference evidence="2" key="2">
    <citation type="journal article" date="2020" name="Front. Microbiol.">
        <title>Genetic Variants of the DSF Quorum Sensing System in Stenotrophomonas maltophilia Influence Virulence and Resistance Phenotypes Among Genotypically Diverse Clinical Isolates.</title>
        <authorList>
            <person name="Yero D."/>
            <person name="Huedo P."/>
            <person name="Conchillo-Sole O."/>
            <person name="Martinez-Servat S."/>
            <person name="Mamat U."/>
            <person name="Coves X."/>
            <person name="Llanas F."/>
            <person name="Roca I."/>
            <person name="Vila J."/>
            <person name="Schaible U.E."/>
            <person name="Daura X."/>
            <person name="Gibert I."/>
        </authorList>
    </citation>
    <scope>NUCLEOTIDE SEQUENCE</scope>
    <source>
        <strain evidence="2">OG156</strain>
    </source>
</reference>